<dbReference type="SUPFAM" id="SSF46785">
    <property type="entry name" value="Winged helix' DNA-binding domain"/>
    <property type="match status" value="1"/>
</dbReference>
<gene>
    <name evidence="6" type="ORF">BZK42_23785</name>
</gene>
<evidence type="ECO:0000256" key="3">
    <source>
        <dbReference type="ARBA" id="ARBA00023125"/>
    </source>
</evidence>
<evidence type="ECO:0000256" key="2">
    <source>
        <dbReference type="ARBA" id="ARBA00023015"/>
    </source>
</evidence>
<keyword evidence="3" id="KW-0238">DNA-binding</keyword>
<dbReference type="EMBL" id="NAEW01000019">
    <property type="protein sequence ID" value="OQM39647.1"/>
    <property type="molecule type" value="Genomic_DNA"/>
</dbReference>
<dbReference type="PROSITE" id="PS50931">
    <property type="entry name" value="HTH_LYSR"/>
    <property type="match status" value="1"/>
</dbReference>
<dbReference type="InterPro" id="IPR005119">
    <property type="entry name" value="LysR_subst-bd"/>
</dbReference>
<dbReference type="Gene3D" id="3.40.190.290">
    <property type="match status" value="1"/>
</dbReference>
<dbReference type="InterPro" id="IPR036388">
    <property type="entry name" value="WH-like_DNA-bd_sf"/>
</dbReference>
<accession>A0A1V8NTJ3</accession>
<dbReference type="InterPro" id="IPR036390">
    <property type="entry name" value="WH_DNA-bd_sf"/>
</dbReference>
<dbReference type="InterPro" id="IPR050950">
    <property type="entry name" value="HTH-type_LysR_regulators"/>
</dbReference>
<dbReference type="Proteomes" id="UP000192573">
    <property type="component" value="Unassembled WGS sequence"/>
</dbReference>
<name>A0A1V8NTJ3_CITBR</name>
<keyword evidence="4" id="KW-0804">Transcription</keyword>
<dbReference type="Pfam" id="PF00126">
    <property type="entry name" value="HTH_1"/>
    <property type="match status" value="1"/>
</dbReference>
<sequence length="300" mass="33420">MNISNISLRQLRIFLAVAEHHGFSRAGCVIGLTQSAMSHSISELENELGIRLFDRTTREVLLTKEGEDLSVELRRLLRELETTLSNARSRGEQQRGLVHVATSPTISAGIMPGCILRALNKYPQINMIIHDQVQQKTIQMIQNGEVDFGVIVEPSLPPDLYTETVLEEPFCLVVPENAQIAQMATVKWSELQNEELVLLDYASGSRPLIDNVFARHGVTPHIVQELGHVSTIFRILQSGIGVSVIPQLALPSLMDTGLSICQLCPPETRRLQLARRHNRSLSPAASAIWTLIKQWCQVQV</sequence>
<reference evidence="6 7" key="1">
    <citation type="submission" date="2017-03" db="EMBL/GenBank/DDBJ databases">
        <authorList>
            <person name="Afonso C.L."/>
            <person name="Miller P.J."/>
            <person name="Scott M.A."/>
            <person name="Spackman E."/>
            <person name="Goraichik I."/>
            <person name="Dimitrov K.M."/>
            <person name="Suarez D.L."/>
            <person name="Swayne D.E."/>
        </authorList>
    </citation>
    <scope>NUCLEOTIDE SEQUENCE [LARGE SCALE GENOMIC DNA]</scope>
    <source>
        <strain evidence="6 7">ATCC 51113</strain>
    </source>
</reference>
<dbReference type="AlphaFoldDB" id="A0A1V8NTJ3"/>
<evidence type="ECO:0000256" key="1">
    <source>
        <dbReference type="ARBA" id="ARBA00009437"/>
    </source>
</evidence>
<proteinExistence type="inferred from homology"/>
<dbReference type="GO" id="GO:0003677">
    <property type="term" value="F:DNA binding"/>
    <property type="evidence" value="ECO:0007669"/>
    <property type="project" value="UniProtKB-KW"/>
</dbReference>
<comment type="similarity">
    <text evidence="1">Belongs to the LysR transcriptional regulatory family.</text>
</comment>
<dbReference type="PRINTS" id="PR00039">
    <property type="entry name" value="HTHLYSR"/>
</dbReference>
<dbReference type="FunFam" id="1.10.10.10:FF:000001">
    <property type="entry name" value="LysR family transcriptional regulator"/>
    <property type="match status" value="1"/>
</dbReference>
<dbReference type="GO" id="GO:0005829">
    <property type="term" value="C:cytosol"/>
    <property type="evidence" value="ECO:0007669"/>
    <property type="project" value="TreeGrafter"/>
</dbReference>
<dbReference type="PANTHER" id="PTHR30419">
    <property type="entry name" value="HTH-TYPE TRANSCRIPTIONAL REGULATOR YBHD"/>
    <property type="match status" value="1"/>
</dbReference>
<keyword evidence="2" id="KW-0805">Transcription regulation</keyword>
<dbReference type="GO" id="GO:0003700">
    <property type="term" value="F:DNA-binding transcription factor activity"/>
    <property type="evidence" value="ECO:0007669"/>
    <property type="project" value="InterPro"/>
</dbReference>
<dbReference type="InterPro" id="IPR000847">
    <property type="entry name" value="LysR_HTH_N"/>
</dbReference>
<evidence type="ECO:0000259" key="5">
    <source>
        <dbReference type="PROSITE" id="PS50931"/>
    </source>
</evidence>
<dbReference type="Pfam" id="PF03466">
    <property type="entry name" value="LysR_substrate"/>
    <property type="match status" value="1"/>
</dbReference>
<evidence type="ECO:0000256" key="4">
    <source>
        <dbReference type="ARBA" id="ARBA00023163"/>
    </source>
</evidence>
<evidence type="ECO:0000313" key="6">
    <source>
        <dbReference type="EMBL" id="OQM39647.1"/>
    </source>
</evidence>
<dbReference type="CDD" id="cd08440">
    <property type="entry name" value="PBP2_LTTR_like_4"/>
    <property type="match status" value="1"/>
</dbReference>
<organism evidence="6 7">
    <name type="scientific">Citrobacter braakii</name>
    <dbReference type="NCBI Taxonomy" id="57706"/>
    <lineage>
        <taxon>Bacteria</taxon>
        <taxon>Pseudomonadati</taxon>
        <taxon>Pseudomonadota</taxon>
        <taxon>Gammaproteobacteria</taxon>
        <taxon>Enterobacterales</taxon>
        <taxon>Enterobacteriaceae</taxon>
        <taxon>Citrobacter</taxon>
        <taxon>Citrobacter freundii complex</taxon>
    </lineage>
</organism>
<comment type="caution">
    <text evidence="6">The sequence shown here is derived from an EMBL/GenBank/DDBJ whole genome shotgun (WGS) entry which is preliminary data.</text>
</comment>
<evidence type="ECO:0000313" key="7">
    <source>
        <dbReference type="Proteomes" id="UP000192573"/>
    </source>
</evidence>
<dbReference type="Gene3D" id="1.10.10.10">
    <property type="entry name" value="Winged helix-like DNA-binding domain superfamily/Winged helix DNA-binding domain"/>
    <property type="match status" value="1"/>
</dbReference>
<dbReference type="SUPFAM" id="SSF53850">
    <property type="entry name" value="Periplasmic binding protein-like II"/>
    <property type="match status" value="1"/>
</dbReference>
<protein>
    <submittedName>
        <fullName evidence="6">LysR family transcriptional regulator</fullName>
    </submittedName>
</protein>
<dbReference type="PANTHER" id="PTHR30419:SF14">
    <property type="entry name" value="LYSR FAMILY TRANSCRIPTIONAL REGULATOR"/>
    <property type="match status" value="1"/>
</dbReference>
<dbReference type="RefSeq" id="WP_080860508.1">
    <property type="nucleotide sequence ID" value="NZ_CP077405.1"/>
</dbReference>
<feature type="domain" description="HTH lysR-type" evidence="5">
    <location>
        <begin position="6"/>
        <end position="63"/>
    </location>
</feature>